<dbReference type="InterPro" id="IPR043926">
    <property type="entry name" value="ABCG_dom"/>
</dbReference>
<evidence type="ECO:0000256" key="6">
    <source>
        <dbReference type="ARBA" id="ARBA00022989"/>
    </source>
</evidence>
<dbReference type="InterPro" id="IPR027417">
    <property type="entry name" value="P-loop_NTPase"/>
</dbReference>
<dbReference type="GO" id="GO:0140359">
    <property type="term" value="F:ABC-type transporter activity"/>
    <property type="evidence" value="ECO:0007669"/>
    <property type="project" value="InterPro"/>
</dbReference>
<keyword evidence="5" id="KW-0067">ATP-binding</keyword>
<dbReference type="InterPro" id="IPR013525">
    <property type="entry name" value="ABC2_TM"/>
</dbReference>
<dbReference type="Gene3D" id="3.40.50.300">
    <property type="entry name" value="P-loop containing nucleotide triphosphate hydrolases"/>
    <property type="match status" value="1"/>
</dbReference>
<proteinExistence type="predicted"/>
<evidence type="ECO:0000256" key="5">
    <source>
        <dbReference type="ARBA" id="ARBA00022840"/>
    </source>
</evidence>
<comment type="caution">
    <text evidence="10">The sequence shown here is derived from an EMBL/GenBank/DDBJ whole genome shotgun (WGS) entry which is preliminary data.</text>
</comment>
<feature type="transmembrane region" description="Helical" evidence="8">
    <location>
        <begin position="373"/>
        <end position="396"/>
    </location>
</feature>
<dbReference type="PANTHER" id="PTHR48041:SF139">
    <property type="entry name" value="PROTEIN SCARLET"/>
    <property type="match status" value="1"/>
</dbReference>
<evidence type="ECO:0000313" key="10">
    <source>
        <dbReference type="EMBL" id="ORX66041.1"/>
    </source>
</evidence>
<feature type="transmembrane region" description="Helical" evidence="8">
    <location>
        <begin position="488"/>
        <end position="513"/>
    </location>
</feature>
<dbReference type="SUPFAM" id="SSF52540">
    <property type="entry name" value="P-loop containing nucleoside triphosphate hydrolases"/>
    <property type="match status" value="1"/>
</dbReference>
<evidence type="ECO:0000256" key="4">
    <source>
        <dbReference type="ARBA" id="ARBA00022741"/>
    </source>
</evidence>
<dbReference type="PANTHER" id="PTHR48041">
    <property type="entry name" value="ABC TRANSPORTER G FAMILY MEMBER 28"/>
    <property type="match status" value="1"/>
</dbReference>
<evidence type="ECO:0000256" key="7">
    <source>
        <dbReference type="ARBA" id="ARBA00023136"/>
    </source>
</evidence>
<dbReference type="GO" id="GO:0016020">
    <property type="term" value="C:membrane"/>
    <property type="evidence" value="ECO:0007669"/>
    <property type="project" value="UniProtKB-SubCell"/>
</dbReference>
<feature type="transmembrane region" description="Helical" evidence="8">
    <location>
        <begin position="595"/>
        <end position="618"/>
    </location>
</feature>
<dbReference type="PROSITE" id="PS50893">
    <property type="entry name" value="ABC_TRANSPORTER_2"/>
    <property type="match status" value="1"/>
</dbReference>
<feature type="transmembrane region" description="Helical" evidence="8">
    <location>
        <begin position="408"/>
        <end position="432"/>
    </location>
</feature>
<dbReference type="STRING" id="61395.A0A1Y1VXN4"/>
<reference evidence="10 11" key="1">
    <citation type="submission" date="2016-07" db="EMBL/GenBank/DDBJ databases">
        <title>Pervasive Adenine N6-methylation of Active Genes in Fungi.</title>
        <authorList>
            <consortium name="DOE Joint Genome Institute"/>
            <person name="Mondo S.J."/>
            <person name="Dannebaum R.O."/>
            <person name="Kuo R.C."/>
            <person name="Labutti K."/>
            <person name="Haridas S."/>
            <person name="Kuo A."/>
            <person name="Salamov A."/>
            <person name="Ahrendt S.R."/>
            <person name="Lipzen A."/>
            <person name="Sullivan W."/>
            <person name="Andreopoulos W.B."/>
            <person name="Clum A."/>
            <person name="Lindquist E."/>
            <person name="Daum C."/>
            <person name="Ramamoorthy G.K."/>
            <person name="Gryganskyi A."/>
            <person name="Culley D."/>
            <person name="Magnuson J.K."/>
            <person name="James T.Y."/>
            <person name="O'Malley M.A."/>
            <person name="Stajich J.E."/>
            <person name="Spatafora J.W."/>
            <person name="Visel A."/>
            <person name="Grigoriev I.V."/>
        </authorList>
    </citation>
    <scope>NUCLEOTIDE SEQUENCE [LARGE SCALE GENOMIC DNA]</scope>
    <source>
        <strain evidence="10 11">ATCC 12442</strain>
    </source>
</reference>
<protein>
    <recommendedName>
        <fullName evidence="9">ABC transporter domain-containing protein</fullName>
    </recommendedName>
</protein>
<organism evidence="10 11">
    <name type="scientific">Linderina pennispora</name>
    <dbReference type="NCBI Taxonomy" id="61395"/>
    <lineage>
        <taxon>Eukaryota</taxon>
        <taxon>Fungi</taxon>
        <taxon>Fungi incertae sedis</taxon>
        <taxon>Zoopagomycota</taxon>
        <taxon>Kickxellomycotina</taxon>
        <taxon>Kickxellomycetes</taxon>
        <taxon>Kickxellales</taxon>
        <taxon>Kickxellaceae</taxon>
        <taxon>Linderina</taxon>
    </lineage>
</organism>
<accession>A0A1Y1VXN4</accession>
<comment type="subcellular location">
    <subcellularLocation>
        <location evidence="1">Membrane</location>
        <topology evidence="1">Multi-pass membrane protein</topology>
    </subcellularLocation>
</comment>
<dbReference type="CDD" id="cd03213">
    <property type="entry name" value="ABCG_EPDR"/>
    <property type="match status" value="1"/>
</dbReference>
<evidence type="ECO:0000256" key="8">
    <source>
        <dbReference type="SAM" id="Phobius"/>
    </source>
</evidence>
<evidence type="ECO:0000256" key="1">
    <source>
        <dbReference type="ARBA" id="ARBA00004141"/>
    </source>
</evidence>
<keyword evidence="6 8" id="KW-1133">Transmembrane helix</keyword>
<dbReference type="Pfam" id="PF19055">
    <property type="entry name" value="ABC2_membrane_7"/>
    <property type="match status" value="1"/>
</dbReference>
<evidence type="ECO:0000256" key="3">
    <source>
        <dbReference type="ARBA" id="ARBA00022692"/>
    </source>
</evidence>
<evidence type="ECO:0000256" key="2">
    <source>
        <dbReference type="ARBA" id="ARBA00022448"/>
    </source>
</evidence>
<name>A0A1Y1VXN4_9FUNG</name>
<dbReference type="GO" id="GO:0005524">
    <property type="term" value="F:ATP binding"/>
    <property type="evidence" value="ECO:0007669"/>
    <property type="project" value="UniProtKB-KW"/>
</dbReference>
<gene>
    <name evidence="10" type="ORF">DL89DRAFT_270430</name>
</gene>
<dbReference type="OrthoDB" id="66620at2759"/>
<evidence type="ECO:0000313" key="11">
    <source>
        <dbReference type="Proteomes" id="UP000193922"/>
    </source>
</evidence>
<sequence>MAAPLQISFKDLSYSVDVPALRTVSHTRRVPAIKRVFTKQPTTPKTILHDLTGTFRPGRFTAILGPSGSGKTTLLNLLAGQLTTGTVTGNIWVNGRQTTAQGLHMLAGYVHQDDVILPTQTVQEAIDMSVILRPCISHLPLPIAMHEHDRPDTDLCGLAISTFELEGCKHTVVGDSITKGISGGERKRTAIAMEYVTDTHILFLDEPTSGLDAHSALLVAHQLKRIAMNSRTVVAVLHQPSSEVFALVDDLMVLSEGRIVYLGERHAFIPYFDNLGFPCPTYSNPADHLFNTVLFPTHFSQHDTLPLETSTTRSKILANAWAGSPDAVSVKCLVDRPELRPPTRSQLRRTVSLSKQLHYLVGRSTRNALRNPLVLYIRLVQSAILGLLFGFLFLNTNKRSAAIQTQNFSGALFLSCAAQYMLTLLAVVNAFASERPVFVREWQAGYYGLTAYFLAKNIVELPIQLCSPALYSVCAYWLIGFQRTAAKFFIYMVTCIALSVCGFAFGITLGAAFSSLSVILAILPAAIIPFLLFGGLFVNTGSSTVWLRWIQWLSPIKYGYAALSQNQYAGYVIDGMAVGNMYLDNLQLGGFSIGVNILFVFILAFVLWCASFLALWRLTMHGRGAFNRNTRRQVEADLLGPPDPCFSTPDAA</sequence>
<feature type="transmembrane region" description="Helical" evidence="8">
    <location>
        <begin position="461"/>
        <end position="481"/>
    </location>
</feature>
<keyword evidence="4" id="KW-0547">Nucleotide-binding</keyword>
<dbReference type="InterPro" id="IPR003593">
    <property type="entry name" value="AAA+_ATPase"/>
</dbReference>
<dbReference type="SMART" id="SM00382">
    <property type="entry name" value="AAA"/>
    <property type="match status" value="1"/>
</dbReference>
<dbReference type="GeneID" id="63805349"/>
<dbReference type="InterPro" id="IPR050352">
    <property type="entry name" value="ABCG_transporters"/>
</dbReference>
<feature type="transmembrane region" description="Helical" evidence="8">
    <location>
        <begin position="519"/>
        <end position="547"/>
    </location>
</feature>
<evidence type="ECO:0000259" key="9">
    <source>
        <dbReference type="PROSITE" id="PS50893"/>
    </source>
</evidence>
<dbReference type="GO" id="GO:0016887">
    <property type="term" value="F:ATP hydrolysis activity"/>
    <property type="evidence" value="ECO:0007669"/>
    <property type="project" value="InterPro"/>
</dbReference>
<keyword evidence="3 8" id="KW-0812">Transmembrane</keyword>
<keyword evidence="11" id="KW-1185">Reference proteome</keyword>
<dbReference type="AlphaFoldDB" id="A0A1Y1VXN4"/>
<feature type="domain" description="ABC transporter" evidence="9">
    <location>
        <begin position="28"/>
        <end position="281"/>
    </location>
</feature>
<keyword evidence="2" id="KW-0813">Transport</keyword>
<dbReference type="InterPro" id="IPR003439">
    <property type="entry name" value="ABC_transporter-like_ATP-bd"/>
</dbReference>
<keyword evidence="7 8" id="KW-0472">Membrane</keyword>
<dbReference type="Pfam" id="PF00005">
    <property type="entry name" value="ABC_tran"/>
    <property type="match status" value="1"/>
</dbReference>
<dbReference type="Proteomes" id="UP000193922">
    <property type="component" value="Unassembled WGS sequence"/>
</dbReference>
<dbReference type="EMBL" id="MCFD01000018">
    <property type="protein sequence ID" value="ORX66041.1"/>
    <property type="molecule type" value="Genomic_DNA"/>
</dbReference>
<dbReference type="Pfam" id="PF01061">
    <property type="entry name" value="ABC2_membrane"/>
    <property type="match status" value="1"/>
</dbReference>
<dbReference type="RefSeq" id="XP_040740092.1">
    <property type="nucleotide sequence ID" value="XM_040888701.1"/>
</dbReference>